<dbReference type="EMBL" id="MTYI01000111">
    <property type="protein sequence ID" value="PNP51933.1"/>
    <property type="molecule type" value="Genomic_DNA"/>
</dbReference>
<feature type="transmembrane region" description="Helical" evidence="2">
    <location>
        <begin position="131"/>
        <end position="149"/>
    </location>
</feature>
<evidence type="ECO:0000256" key="1">
    <source>
        <dbReference type="SAM" id="MobiDB-lite"/>
    </source>
</evidence>
<evidence type="ECO:0008006" key="5">
    <source>
        <dbReference type="Google" id="ProtNLM"/>
    </source>
</evidence>
<dbReference type="OrthoDB" id="5397682at2759"/>
<dbReference type="Proteomes" id="UP000236290">
    <property type="component" value="Unassembled WGS sequence"/>
</dbReference>
<keyword evidence="2" id="KW-1133">Transmembrane helix</keyword>
<dbReference type="PANTHER" id="PTHR33604">
    <property type="entry name" value="OSJNBA0004B13.7 PROTEIN"/>
    <property type="match status" value="1"/>
</dbReference>
<dbReference type="PANTHER" id="PTHR33604:SF3">
    <property type="entry name" value="OSJNBA0004B13.7 PROTEIN"/>
    <property type="match status" value="1"/>
</dbReference>
<sequence length="780" mass="86733">MGTRATTPVFISSTLSPLLFSRVTWLGSSRLKQRKRSGADLIQRCDNLVPEPSSLDFAGTIQAPTGAELGYNARDIMPPPATRGWSLSQLWRDDDEEMASKKDDDLGLPRHTKHSDQWQAAPKSSLHWTTVLRLIVYAAALFVLIYGLFRVVGPAPGASSLDPANLMPLYDTPRPPPRYDAPRMEEEGPTIKTPKAPKPPKPQAEPQGGSGGGIGEGKTAAEAPRTYNGPLKLPNLGPSLQAIIADTSGRLQKNRNVLFTAASLQSAALLLPMACQMATERQNYVHFALMSRSDVPMKELLAINGIDKECPLIVHDARPDHSTIATEARMSLSVARALYYVNIYMHPQAIIIDSSATEEHYFLSGIRDEVRGMGSTLIELPERPGSRFSWLSKLDASALAAWNDVSFDILIHAPPHGTGNLKRLLRSLSRADLAGVSPPHMTIELPTRIDQDLNDFLSGYQWPSKAPSAGPRPRLLSLRHRIPRQKISEEESSVRFLESFWPTRPSHSHVLVLSPHAEVTPQFFHYVKYSLLQRRYSAIASHQDWESKLFGISFSTPTTYLDGSTQFEPPKPLEGQEFGAQGTPFLWQAPNSDAILILGDKWVELHGYVSQLLGKRHASSTTPDLLSKKEVGKRHPGWLEYTLQLSRIRGYFTLYPTQATANTIVGIHTDLYEVPEEYEGDKASEQEQDSIKLATELFDPASQIDMLATLPHEGDLPLLYHLPWLTWDGKETYDGAIQRIAAKYRLAFRSQVGQCKDEDPDIIPGVDSYARDLFCFNKEV</sequence>
<dbReference type="AlphaFoldDB" id="A0A2K0U2C3"/>
<proteinExistence type="predicted"/>
<feature type="compositionally biased region" description="Basic and acidic residues" evidence="1">
    <location>
        <begin position="98"/>
        <end position="108"/>
    </location>
</feature>
<evidence type="ECO:0000313" key="3">
    <source>
        <dbReference type="EMBL" id="PNP51933.1"/>
    </source>
</evidence>
<gene>
    <name evidence="3" type="ORF">THARTR1_07142</name>
</gene>
<feature type="region of interest" description="Disordered" evidence="1">
    <location>
        <begin position="96"/>
        <end position="118"/>
    </location>
</feature>
<reference evidence="3 4" key="1">
    <citation type="submission" date="2017-02" db="EMBL/GenBank/DDBJ databases">
        <title>Genomes of Trichoderma spp. with biocontrol activity.</title>
        <authorList>
            <person name="Gardiner D."/>
            <person name="Kazan K."/>
            <person name="Vos C."/>
            <person name="Harvey P."/>
        </authorList>
    </citation>
    <scope>NUCLEOTIDE SEQUENCE [LARGE SCALE GENOMIC DNA]</scope>
    <source>
        <strain evidence="3 4">Tr1</strain>
    </source>
</reference>
<comment type="caution">
    <text evidence="3">The sequence shown here is derived from an EMBL/GenBank/DDBJ whole genome shotgun (WGS) entry which is preliminary data.</text>
</comment>
<protein>
    <recommendedName>
        <fullName evidence="5">Glycosyltransferase 2</fullName>
    </recommendedName>
</protein>
<keyword evidence="2" id="KW-0812">Transmembrane</keyword>
<organism evidence="3 4">
    <name type="scientific">Trichoderma harzianum</name>
    <name type="common">Hypocrea lixii</name>
    <dbReference type="NCBI Taxonomy" id="5544"/>
    <lineage>
        <taxon>Eukaryota</taxon>
        <taxon>Fungi</taxon>
        <taxon>Dikarya</taxon>
        <taxon>Ascomycota</taxon>
        <taxon>Pezizomycotina</taxon>
        <taxon>Sordariomycetes</taxon>
        <taxon>Hypocreomycetidae</taxon>
        <taxon>Hypocreales</taxon>
        <taxon>Hypocreaceae</taxon>
        <taxon>Trichoderma</taxon>
    </lineage>
</organism>
<accession>A0A2K0U2C3</accession>
<name>A0A2K0U2C3_TRIHA</name>
<evidence type="ECO:0000313" key="4">
    <source>
        <dbReference type="Proteomes" id="UP000236290"/>
    </source>
</evidence>
<feature type="region of interest" description="Disordered" evidence="1">
    <location>
        <begin position="160"/>
        <end position="232"/>
    </location>
</feature>
<evidence type="ECO:0000256" key="2">
    <source>
        <dbReference type="SAM" id="Phobius"/>
    </source>
</evidence>
<keyword evidence="2" id="KW-0472">Membrane</keyword>